<evidence type="ECO:0000313" key="1">
    <source>
        <dbReference type="EMBL" id="KYD34055.1"/>
    </source>
</evidence>
<reference evidence="1 2" key="1">
    <citation type="submission" date="2016-01" db="EMBL/GenBank/DDBJ databases">
        <title>Draft Genome Sequences of Seven Thermophilic Sporeformers Isolated from Foods.</title>
        <authorList>
            <person name="Berendsen E.M."/>
            <person name="Wells-Bennik M.H."/>
            <person name="Krawcyk A.O."/>
            <person name="De Jong A."/>
            <person name="Holsappel S."/>
            <person name="Eijlander R.T."/>
            <person name="Kuipers O.P."/>
        </authorList>
    </citation>
    <scope>NUCLEOTIDE SEQUENCE [LARGE SCALE GENOMIC DNA]</scope>
    <source>
        <strain evidence="1 2">B4114</strain>
    </source>
</reference>
<organism evidence="1 2">
    <name type="scientific">Geobacillus stearothermophilus</name>
    <name type="common">Bacillus stearothermophilus</name>
    <dbReference type="NCBI Taxonomy" id="1422"/>
    <lineage>
        <taxon>Bacteria</taxon>
        <taxon>Bacillati</taxon>
        <taxon>Bacillota</taxon>
        <taxon>Bacilli</taxon>
        <taxon>Bacillales</taxon>
        <taxon>Anoxybacillaceae</taxon>
        <taxon>Geobacillus</taxon>
    </lineage>
</organism>
<dbReference type="Proteomes" id="UP000075517">
    <property type="component" value="Unassembled WGS sequence"/>
</dbReference>
<gene>
    <name evidence="1" type="ORF">B4114_1158</name>
</gene>
<dbReference type="AlphaFoldDB" id="A0A150NBJ1"/>
<comment type="caution">
    <text evidence="1">The sequence shown here is derived from an EMBL/GenBank/DDBJ whole genome shotgun (WGS) entry which is preliminary data.</text>
</comment>
<proteinExistence type="predicted"/>
<protein>
    <submittedName>
        <fullName evidence="1">Uncharacterized protein</fullName>
    </submittedName>
</protein>
<dbReference type="EMBL" id="LQYY01000063">
    <property type="protein sequence ID" value="KYD34055.1"/>
    <property type="molecule type" value="Genomic_DNA"/>
</dbReference>
<accession>A0A150NBJ1</accession>
<name>A0A150NBJ1_GEOSE</name>
<dbReference type="PATRIC" id="fig|1422.17.peg.3107"/>
<sequence>MKRKEKRNFKKMDHLEKTRIYLHPLGFLTIKSKEEKGAFPLGAFPGT</sequence>
<evidence type="ECO:0000313" key="2">
    <source>
        <dbReference type="Proteomes" id="UP000075517"/>
    </source>
</evidence>